<dbReference type="InterPro" id="IPR036113">
    <property type="entry name" value="Asp/Glu-ADT_sf_sub_c"/>
</dbReference>
<dbReference type="NCBIfam" id="TIGR00135">
    <property type="entry name" value="gatC"/>
    <property type="match status" value="1"/>
</dbReference>
<dbReference type="PATRIC" id="fig|1423802.4.peg.785"/>
<keyword evidence="6" id="KW-0067">ATP-binding</keyword>
<sequence>MKRGIYMSARISEEQVQHVAGLAKLEISDEQLPYFTEQLDQIMGLFETLSEVDTTGVKPTSSVTDQLNVMREDIADNWNQKEELLANAPETMDGYIKVPTILDESEDN</sequence>
<accession>A0A0R2CZ81</accession>
<comment type="similarity">
    <text evidence="1 6">Belongs to the GatC family.</text>
</comment>
<dbReference type="Gene3D" id="1.10.20.60">
    <property type="entry name" value="Glu-tRNAGln amidotransferase C subunit, N-terminal domain"/>
    <property type="match status" value="1"/>
</dbReference>
<dbReference type="GO" id="GO:0070681">
    <property type="term" value="P:glutaminyl-tRNAGln biosynthesis via transamidation"/>
    <property type="evidence" value="ECO:0007669"/>
    <property type="project" value="TreeGrafter"/>
</dbReference>
<dbReference type="GO" id="GO:0050566">
    <property type="term" value="F:asparaginyl-tRNA synthase (glutamine-hydrolyzing) activity"/>
    <property type="evidence" value="ECO:0007669"/>
    <property type="project" value="RHEA"/>
</dbReference>
<gene>
    <name evidence="6" type="primary">gatC</name>
    <name evidence="7" type="ORF">FC56_GL000774</name>
</gene>
<comment type="function">
    <text evidence="3 6">Allows the formation of correctly charged Asn-tRNA(Asn) or Gln-tRNA(Gln) through the transamidation of misacylated Asp-tRNA(Asn) or Glu-tRNA(Gln) in organisms which lack either or both of asparaginyl-tRNA or glutaminyl-tRNA synthetases. The reaction takes place in the presence of glutamine and ATP through an activated phospho-Asp-tRNA(Asn) or phospho-Glu-tRNA(Gln).</text>
</comment>
<dbReference type="Proteomes" id="UP000051256">
    <property type="component" value="Unassembled WGS sequence"/>
</dbReference>
<dbReference type="AlphaFoldDB" id="A0A0R2CZ81"/>
<reference evidence="7 8" key="1">
    <citation type="journal article" date="2015" name="Genome Announc.">
        <title>Expanding the biotechnology potential of lactobacilli through comparative genomics of 213 strains and associated genera.</title>
        <authorList>
            <person name="Sun Z."/>
            <person name="Harris H.M."/>
            <person name="McCann A."/>
            <person name="Guo C."/>
            <person name="Argimon S."/>
            <person name="Zhang W."/>
            <person name="Yang X."/>
            <person name="Jeffery I.B."/>
            <person name="Cooney J.C."/>
            <person name="Kagawa T.F."/>
            <person name="Liu W."/>
            <person name="Song Y."/>
            <person name="Salvetti E."/>
            <person name="Wrobel A."/>
            <person name="Rasinkangas P."/>
            <person name="Parkhill J."/>
            <person name="Rea M.C."/>
            <person name="O'Sullivan O."/>
            <person name="Ritari J."/>
            <person name="Douillard F.P."/>
            <person name="Paul Ross R."/>
            <person name="Yang R."/>
            <person name="Briner A.E."/>
            <person name="Felis G.E."/>
            <person name="de Vos W.M."/>
            <person name="Barrangou R."/>
            <person name="Klaenhammer T.R."/>
            <person name="Caufield P.W."/>
            <person name="Cui Y."/>
            <person name="Zhang H."/>
            <person name="O'Toole P.W."/>
        </authorList>
    </citation>
    <scope>NUCLEOTIDE SEQUENCE [LARGE SCALE GENOMIC DNA]</scope>
    <source>
        <strain evidence="7 8">DSM 24302</strain>
    </source>
</reference>
<evidence type="ECO:0000256" key="1">
    <source>
        <dbReference type="ARBA" id="ARBA00010757"/>
    </source>
</evidence>
<evidence type="ECO:0000256" key="4">
    <source>
        <dbReference type="ARBA" id="ARBA00047380"/>
    </source>
</evidence>
<dbReference type="Pfam" id="PF02686">
    <property type="entry name" value="GatC"/>
    <property type="match status" value="1"/>
</dbReference>
<evidence type="ECO:0000313" key="7">
    <source>
        <dbReference type="EMBL" id="KRM93110.1"/>
    </source>
</evidence>
<evidence type="ECO:0000313" key="8">
    <source>
        <dbReference type="Proteomes" id="UP000051256"/>
    </source>
</evidence>
<comment type="caution">
    <text evidence="7">The sequence shown here is derived from an EMBL/GenBank/DDBJ whole genome shotgun (WGS) entry which is preliminary data.</text>
</comment>
<dbReference type="GO" id="GO:0050567">
    <property type="term" value="F:glutaminyl-tRNA synthase (glutamine-hydrolyzing) activity"/>
    <property type="evidence" value="ECO:0007669"/>
    <property type="project" value="UniProtKB-UniRule"/>
</dbReference>
<evidence type="ECO:0000256" key="5">
    <source>
        <dbReference type="ARBA" id="ARBA00047913"/>
    </source>
</evidence>
<evidence type="ECO:0000256" key="6">
    <source>
        <dbReference type="HAMAP-Rule" id="MF_00122"/>
    </source>
</evidence>
<keyword evidence="8" id="KW-1185">Reference proteome</keyword>
<organism evidence="7 8">
    <name type="scientific">Lentilactobacillus senioris DSM 24302 = JCM 17472</name>
    <dbReference type="NCBI Taxonomy" id="1423802"/>
    <lineage>
        <taxon>Bacteria</taxon>
        <taxon>Bacillati</taxon>
        <taxon>Bacillota</taxon>
        <taxon>Bacilli</taxon>
        <taxon>Lactobacillales</taxon>
        <taxon>Lactobacillaceae</taxon>
        <taxon>Lentilactobacillus</taxon>
    </lineage>
</organism>
<comment type="catalytic activity">
    <reaction evidence="5 6">
        <text>L-glutamyl-tRNA(Gln) + L-glutamine + ATP + H2O = L-glutaminyl-tRNA(Gln) + L-glutamate + ADP + phosphate + H(+)</text>
        <dbReference type="Rhea" id="RHEA:17521"/>
        <dbReference type="Rhea" id="RHEA-COMP:9681"/>
        <dbReference type="Rhea" id="RHEA-COMP:9684"/>
        <dbReference type="ChEBI" id="CHEBI:15377"/>
        <dbReference type="ChEBI" id="CHEBI:15378"/>
        <dbReference type="ChEBI" id="CHEBI:29985"/>
        <dbReference type="ChEBI" id="CHEBI:30616"/>
        <dbReference type="ChEBI" id="CHEBI:43474"/>
        <dbReference type="ChEBI" id="CHEBI:58359"/>
        <dbReference type="ChEBI" id="CHEBI:78520"/>
        <dbReference type="ChEBI" id="CHEBI:78521"/>
        <dbReference type="ChEBI" id="CHEBI:456216"/>
    </reaction>
</comment>
<dbReference type="GO" id="GO:0006450">
    <property type="term" value="P:regulation of translational fidelity"/>
    <property type="evidence" value="ECO:0007669"/>
    <property type="project" value="InterPro"/>
</dbReference>
<evidence type="ECO:0000256" key="2">
    <source>
        <dbReference type="ARBA" id="ARBA00011123"/>
    </source>
</evidence>
<keyword evidence="6" id="KW-0436">Ligase</keyword>
<dbReference type="GO" id="GO:0016740">
    <property type="term" value="F:transferase activity"/>
    <property type="evidence" value="ECO:0007669"/>
    <property type="project" value="UniProtKB-KW"/>
</dbReference>
<dbReference type="HAMAP" id="MF_00122">
    <property type="entry name" value="GatC"/>
    <property type="match status" value="1"/>
</dbReference>
<keyword evidence="6" id="KW-0547">Nucleotide-binding</keyword>
<dbReference type="EC" id="6.3.5.-" evidence="6"/>
<evidence type="ECO:0000256" key="3">
    <source>
        <dbReference type="ARBA" id="ARBA00024799"/>
    </source>
</evidence>
<comment type="subunit">
    <text evidence="2 6">Heterotrimer of A, B and C subunits.</text>
</comment>
<dbReference type="InterPro" id="IPR003837">
    <property type="entry name" value="GatC"/>
</dbReference>
<dbReference type="GO" id="GO:0005524">
    <property type="term" value="F:ATP binding"/>
    <property type="evidence" value="ECO:0007669"/>
    <property type="project" value="UniProtKB-KW"/>
</dbReference>
<name>A0A0R2CZ81_9LACO</name>
<comment type="catalytic activity">
    <reaction evidence="4 6">
        <text>L-aspartyl-tRNA(Asn) + L-glutamine + ATP + H2O = L-asparaginyl-tRNA(Asn) + L-glutamate + ADP + phosphate + 2 H(+)</text>
        <dbReference type="Rhea" id="RHEA:14513"/>
        <dbReference type="Rhea" id="RHEA-COMP:9674"/>
        <dbReference type="Rhea" id="RHEA-COMP:9677"/>
        <dbReference type="ChEBI" id="CHEBI:15377"/>
        <dbReference type="ChEBI" id="CHEBI:15378"/>
        <dbReference type="ChEBI" id="CHEBI:29985"/>
        <dbReference type="ChEBI" id="CHEBI:30616"/>
        <dbReference type="ChEBI" id="CHEBI:43474"/>
        <dbReference type="ChEBI" id="CHEBI:58359"/>
        <dbReference type="ChEBI" id="CHEBI:78515"/>
        <dbReference type="ChEBI" id="CHEBI:78516"/>
        <dbReference type="ChEBI" id="CHEBI:456216"/>
    </reaction>
</comment>
<dbReference type="SUPFAM" id="SSF141000">
    <property type="entry name" value="Glu-tRNAGln amidotransferase C subunit"/>
    <property type="match status" value="1"/>
</dbReference>
<dbReference type="PANTHER" id="PTHR15004">
    <property type="entry name" value="GLUTAMYL-TRNA(GLN) AMIDOTRANSFERASE SUBUNIT C, MITOCHONDRIAL"/>
    <property type="match status" value="1"/>
</dbReference>
<dbReference type="PANTHER" id="PTHR15004:SF0">
    <property type="entry name" value="GLUTAMYL-TRNA(GLN) AMIDOTRANSFERASE SUBUNIT C, MITOCHONDRIAL"/>
    <property type="match status" value="1"/>
</dbReference>
<keyword evidence="7" id="KW-0808">Transferase</keyword>
<keyword evidence="6" id="KW-0648">Protein biosynthesis</keyword>
<dbReference type="GO" id="GO:0006412">
    <property type="term" value="P:translation"/>
    <property type="evidence" value="ECO:0007669"/>
    <property type="project" value="UniProtKB-UniRule"/>
</dbReference>
<dbReference type="STRING" id="1423802.FC56_GL000774"/>
<proteinExistence type="inferred from homology"/>
<dbReference type="EMBL" id="AYZR01000009">
    <property type="protein sequence ID" value="KRM93110.1"/>
    <property type="molecule type" value="Genomic_DNA"/>
</dbReference>
<protein>
    <recommendedName>
        <fullName evidence="6">Aspartyl/glutamyl-tRNA(Asn/Gln) amidotransferase subunit C</fullName>
        <shortName evidence="6">Asp/Glu-ADT subunit C</shortName>
        <ecNumber evidence="6">6.3.5.-</ecNumber>
    </recommendedName>
</protein>